<dbReference type="GO" id="GO:0005739">
    <property type="term" value="C:mitochondrion"/>
    <property type="evidence" value="ECO:0007669"/>
    <property type="project" value="TreeGrafter"/>
</dbReference>
<dbReference type="AlphaFoldDB" id="A0AAD6HSL9"/>
<dbReference type="InterPro" id="IPR020850">
    <property type="entry name" value="GED_dom"/>
</dbReference>
<gene>
    <name evidence="5" type="ORF">N7493_002499</name>
</gene>
<dbReference type="InterPro" id="IPR045063">
    <property type="entry name" value="Dynamin_N"/>
</dbReference>
<dbReference type="Gene3D" id="3.40.50.300">
    <property type="entry name" value="P-loop containing nucleotide triphosphate hydrolases"/>
    <property type="match status" value="1"/>
</dbReference>
<dbReference type="GO" id="GO:0000266">
    <property type="term" value="P:mitochondrial fission"/>
    <property type="evidence" value="ECO:0007669"/>
    <property type="project" value="TreeGrafter"/>
</dbReference>
<organism evidence="5 6">
    <name type="scientific">Penicillium malachiteum</name>
    <dbReference type="NCBI Taxonomy" id="1324776"/>
    <lineage>
        <taxon>Eukaryota</taxon>
        <taxon>Fungi</taxon>
        <taxon>Dikarya</taxon>
        <taxon>Ascomycota</taxon>
        <taxon>Pezizomycotina</taxon>
        <taxon>Eurotiomycetes</taxon>
        <taxon>Eurotiomycetidae</taxon>
        <taxon>Eurotiales</taxon>
        <taxon>Aspergillaceae</taxon>
        <taxon>Penicillium</taxon>
    </lineage>
</organism>
<feature type="domain" description="GED" evidence="4">
    <location>
        <begin position="631"/>
        <end position="722"/>
    </location>
</feature>
<evidence type="ECO:0000313" key="6">
    <source>
        <dbReference type="Proteomes" id="UP001215712"/>
    </source>
</evidence>
<dbReference type="InterPro" id="IPR001401">
    <property type="entry name" value="Dynamin_GTPase"/>
</dbReference>
<dbReference type="CDD" id="cd08771">
    <property type="entry name" value="DLP_1"/>
    <property type="match status" value="1"/>
</dbReference>
<name>A0AAD6HSL9_9EURO</name>
<dbReference type="PROSITE" id="PS51388">
    <property type="entry name" value="GED"/>
    <property type="match status" value="1"/>
</dbReference>
<protein>
    <recommendedName>
        <fullName evidence="4">GED domain-containing protein</fullName>
    </recommendedName>
</protein>
<dbReference type="GO" id="GO:0005525">
    <property type="term" value="F:GTP binding"/>
    <property type="evidence" value="ECO:0007669"/>
    <property type="project" value="InterPro"/>
</dbReference>
<dbReference type="EMBL" id="JAQJAN010000003">
    <property type="protein sequence ID" value="KAJ5733713.1"/>
    <property type="molecule type" value="Genomic_DNA"/>
</dbReference>
<dbReference type="GO" id="GO:0005874">
    <property type="term" value="C:microtubule"/>
    <property type="evidence" value="ECO:0007669"/>
    <property type="project" value="TreeGrafter"/>
</dbReference>
<evidence type="ECO:0000259" key="4">
    <source>
        <dbReference type="PROSITE" id="PS51388"/>
    </source>
</evidence>
<keyword evidence="6" id="KW-1185">Reference proteome</keyword>
<dbReference type="PRINTS" id="PR00195">
    <property type="entry name" value="DYNAMIN"/>
</dbReference>
<dbReference type="Pfam" id="PF00350">
    <property type="entry name" value="Dynamin_N"/>
    <property type="match status" value="1"/>
</dbReference>
<dbReference type="Proteomes" id="UP001215712">
    <property type="component" value="Unassembled WGS sequence"/>
</dbReference>
<dbReference type="GO" id="GO:0003924">
    <property type="term" value="F:GTPase activity"/>
    <property type="evidence" value="ECO:0007669"/>
    <property type="project" value="InterPro"/>
</dbReference>
<dbReference type="PANTHER" id="PTHR11566">
    <property type="entry name" value="DYNAMIN"/>
    <property type="match status" value="1"/>
</dbReference>
<dbReference type="GO" id="GO:0006897">
    <property type="term" value="P:endocytosis"/>
    <property type="evidence" value="ECO:0007669"/>
    <property type="project" value="TreeGrafter"/>
</dbReference>
<evidence type="ECO:0000256" key="3">
    <source>
        <dbReference type="SAM" id="MobiDB-lite"/>
    </source>
</evidence>
<dbReference type="InterPro" id="IPR000375">
    <property type="entry name" value="Dynamin_stalk"/>
</dbReference>
<dbReference type="SUPFAM" id="SSF52540">
    <property type="entry name" value="P-loop containing nucleoside triphosphate hydrolases"/>
    <property type="match status" value="1"/>
</dbReference>
<dbReference type="InterPro" id="IPR027417">
    <property type="entry name" value="P-loop_NTPase"/>
</dbReference>
<reference evidence="5" key="2">
    <citation type="submission" date="2023-01" db="EMBL/GenBank/DDBJ databases">
        <authorList>
            <person name="Petersen C."/>
        </authorList>
    </citation>
    <scope>NUCLEOTIDE SEQUENCE</scope>
    <source>
        <strain evidence="5">IBT 17514</strain>
    </source>
</reference>
<feature type="region of interest" description="Disordered" evidence="3">
    <location>
        <begin position="585"/>
        <end position="613"/>
    </location>
</feature>
<dbReference type="InterPro" id="IPR022812">
    <property type="entry name" value="Dynamin"/>
</dbReference>
<evidence type="ECO:0000256" key="2">
    <source>
        <dbReference type="ARBA" id="ARBA00023134"/>
    </source>
</evidence>
<accession>A0AAD6HSL9</accession>
<proteinExistence type="predicted"/>
<dbReference type="Pfam" id="PF01031">
    <property type="entry name" value="Dynamin_M"/>
    <property type="match status" value="1"/>
</dbReference>
<dbReference type="GO" id="GO:0048312">
    <property type="term" value="P:intracellular distribution of mitochondria"/>
    <property type="evidence" value="ECO:0007669"/>
    <property type="project" value="TreeGrafter"/>
</dbReference>
<dbReference type="GO" id="GO:0016020">
    <property type="term" value="C:membrane"/>
    <property type="evidence" value="ECO:0007669"/>
    <property type="project" value="TreeGrafter"/>
</dbReference>
<dbReference type="GO" id="GO:0016559">
    <property type="term" value="P:peroxisome fission"/>
    <property type="evidence" value="ECO:0007669"/>
    <property type="project" value="TreeGrafter"/>
</dbReference>
<dbReference type="PANTHER" id="PTHR11566:SF146">
    <property type="entry name" value="FAMILY GTPASE, PUTATIVE (AFU_ORTHOLOGUE AFUA_4G14300)-RELATED"/>
    <property type="match status" value="1"/>
</dbReference>
<reference evidence="5" key="1">
    <citation type="journal article" date="2023" name="IMA Fungus">
        <title>Comparative genomic study of the Penicillium genus elucidates a diverse pangenome and 15 lateral gene transfer events.</title>
        <authorList>
            <person name="Petersen C."/>
            <person name="Sorensen T."/>
            <person name="Nielsen M.R."/>
            <person name="Sondergaard T.E."/>
            <person name="Sorensen J.L."/>
            <person name="Fitzpatrick D.A."/>
            <person name="Frisvad J.C."/>
            <person name="Nielsen K.L."/>
        </authorList>
    </citation>
    <scope>NUCLEOTIDE SEQUENCE</scope>
    <source>
        <strain evidence="5">IBT 17514</strain>
    </source>
</reference>
<dbReference type="GO" id="GO:0008017">
    <property type="term" value="F:microtubule binding"/>
    <property type="evidence" value="ECO:0007669"/>
    <property type="project" value="TreeGrafter"/>
</dbReference>
<evidence type="ECO:0000313" key="5">
    <source>
        <dbReference type="EMBL" id="KAJ5733713.1"/>
    </source>
</evidence>
<dbReference type="SMART" id="SM00053">
    <property type="entry name" value="DYNc"/>
    <property type="match status" value="1"/>
</dbReference>
<evidence type="ECO:0000256" key="1">
    <source>
        <dbReference type="ARBA" id="ARBA00022741"/>
    </source>
</evidence>
<keyword evidence="2" id="KW-0342">GTP-binding</keyword>
<keyword evidence="1" id="KW-0547">Nucleotide-binding</keyword>
<sequence>MGRPRHFDGVESSEQLAFIDELQALGLSNSINLPELVVVGDQSAGKSSVLQAITEVSFPVKDGTCTRFPIQISFRQSSTAKKFPVKATVVPGKQCENDGELLARIKEFAVEKEELNSESIKEIIEKATECIFGEHQPGKRVSLSDATLRIERSGPDEMHWTIIDLPGLIRGDKKKKEPVVKGKKVDALDDMSMQMNAAVASELARGYLANERNIVLVVIDDVDVERLRIFELMEEIPGLEKRCIGVLNKCDRKQEGSDEWMVKLLQNDLSTVPHFDHGWFGLRSRVPNEAHLTDAERDDRERDEFKKKDWQDVAKDRTGIHALVKYVDKERRSQIQSGIPHIVSEIREKLKECESDLTRMGEARDDPKSQRYFVFQFCNEMQRMAEATLRGQYQDVPSKDPKVLLRYEVQRRLDKFYEEMSDRENMPFPFFDYESDLNALISQSEDPRVWDKMVKNDPGLYGEIYREAKISEGRSLPGTIHPDVEEKIFRKLSVHWEEIARRFVEDVKALVKNCYDVLIRIAIPNSKVRLELTRIMTEATEEWHRDADLTLSDLVQDNQARPLVTRNPRLPADTVRADRNRGEILLGKKKSSKKEPMNSHVSEPEDGNVEHKVSKTHGDDTRFISTILNQVLFVRARLQSYYEIALYRFIDNVAMQVVERHILGPRCPILAVSVKSFVRLDDEELNAIAGEDESDVRMRARLERQRSRYIKALERWERLRVL</sequence>
<comment type="caution">
    <text evidence="5">The sequence shown here is derived from an EMBL/GenBank/DDBJ whole genome shotgun (WGS) entry which is preliminary data.</text>
</comment>